<organism evidence="1 2">
    <name type="scientific">Nocardioides lentus</name>
    <dbReference type="NCBI Taxonomy" id="338077"/>
    <lineage>
        <taxon>Bacteria</taxon>
        <taxon>Bacillati</taxon>
        <taxon>Actinomycetota</taxon>
        <taxon>Actinomycetes</taxon>
        <taxon>Propionibacteriales</taxon>
        <taxon>Nocardioidaceae</taxon>
        <taxon>Nocardioides</taxon>
    </lineage>
</organism>
<accession>A0ABN2P7M5</accession>
<keyword evidence="2" id="KW-1185">Reference proteome</keyword>
<reference evidence="1 2" key="1">
    <citation type="journal article" date="2019" name="Int. J. Syst. Evol. Microbiol.">
        <title>The Global Catalogue of Microorganisms (GCM) 10K type strain sequencing project: providing services to taxonomists for standard genome sequencing and annotation.</title>
        <authorList>
            <consortium name="The Broad Institute Genomics Platform"/>
            <consortium name="The Broad Institute Genome Sequencing Center for Infectious Disease"/>
            <person name="Wu L."/>
            <person name="Ma J."/>
        </authorList>
    </citation>
    <scope>NUCLEOTIDE SEQUENCE [LARGE SCALE GENOMIC DNA]</scope>
    <source>
        <strain evidence="1 2">JCM 14046</strain>
    </source>
</reference>
<evidence type="ECO:0000313" key="1">
    <source>
        <dbReference type="EMBL" id="GAA1914058.1"/>
    </source>
</evidence>
<name>A0ABN2P7M5_9ACTN</name>
<sequence length="247" mass="26194">MIRPAVLAAVRDGEVDLAFRRWERPRVRVGTRLRTAVGLVEVTSLEQVAASSLTAADAARAGAASVAELRDALAGRPGPVWRIGLAHAGPDPREALRATVPTEAEVVELRAWLDRLDRASSYGAWTRQALALIDEFPGRRAPELAEIVGRPTPEFKTDVRKLKEKGLTESLDIGYRLSVRGAAVLGVPPPEVGGTPLPKVGAPASRALTAAGVRTLEQAAAWSLDDLAALHGVGPVALERLRAALGR</sequence>
<protein>
    <recommendedName>
        <fullName evidence="3">Helix-hairpin-helix domain-containing protein</fullName>
    </recommendedName>
</protein>
<dbReference type="Gene3D" id="1.10.150.20">
    <property type="entry name" value="5' to 3' exonuclease, C-terminal subdomain"/>
    <property type="match status" value="1"/>
</dbReference>
<evidence type="ECO:0000313" key="2">
    <source>
        <dbReference type="Proteomes" id="UP001501612"/>
    </source>
</evidence>
<dbReference type="EMBL" id="BAAAMY010000004">
    <property type="protein sequence ID" value="GAA1914058.1"/>
    <property type="molecule type" value="Genomic_DNA"/>
</dbReference>
<evidence type="ECO:0008006" key="3">
    <source>
        <dbReference type="Google" id="ProtNLM"/>
    </source>
</evidence>
<proteinExistence type="predicted"/>
<gene>
    <name evidence="1" type="ORF">GCM10009737_14240</name>
</gene>
<dbReference type="Proteomes" id="UP001501612">
    <property type="component" value="Unassembled WGS sequence"/>
</dbReference>
<comment type="caution">
    <text evidence="1">The sequence shown here is derived from an EMBL/GenBank/DDBJ whole genome shotgun (WGS) entry which is preliminary data.</text>
</comment>